<reference evidence="18" key="1">
    <citation type="submission" date="2016-11" db="EMBL/GenBank/DDBJ databases">
        <authorList>
            <person name="Varghese N."/>
            <person name="Submissions S."/>
        </authorList>
    </citation>
    <scope>NUCLEOTIDE SEQUENCE [LARGE SCALE GENOMIC DNA]</scope>
    <source>
        <strain evidence="18">DSM 21264</strain>
    </source>
</reference>
<evidence type="ECO:0000256" key="3">
    <source>
        <dbReference type="ARBA" id="ARBA00022475"/>
    </source>
</evidence>
<keyword evidence="10 12" id="KW-0807">Transducer</keyword>
<organism evidence="17 18">
    <name type="scientific">Vibrio gazogenes DSM 21264 = NBRC 103151</name>
    <dbReference type="NCBI Taxonomy" id="1123492"/>
    <lineage>
        <taxon>Bacteria</taxon>
        <taxon>Pseudomonadati</taxon>
        <taxon>Pseudomonadota</taxon>
        <taxon>Gammaproteobacteria</taxon>
        <taxon>Vibrionales</taxon>
        <taxon>Vibrionaceae</taxon>
        <taxon>Vibrio</taxon>
    </lineage>
</organism>
<dbReference type="RefSeq" id="WP_072956523.1">
    <property type="nucleotide sequence ID" value="NZ_FQUH01000004.1"/>
</dbReference>
<evidence type="ECO:0000256" key="1">
    <source>
        <dbReference type="ARBA" id="ARBA00004533"/>
    </source>
</evidence>
<feature type="domain" description="HAMP" evidence="16">
    <location>
        <begin position="292"/>
        <end position="346"/>
    </location>
</feature>
<evidence type="ECO:0000256" key="6">
    <source>
        <dbReference type="ARBA" id="ARBA00022519"/>
    </source>
</evidence>
<sequence length="623" mass="67872">MRFSQKIVAASSLLLIVTILLLSLQQLRTVRSSFESLVYSSLQELVSGVKNSITTDMRAKEAMAHSMTEVIQLDPNNRDYVKNVLETPTLKSGFVAVGLGYAGDGAVIENDDNWEPTSDYDPRKRPWYIDVKKQGKMFVTEPYIDFTSKKIIISIATPIYKNGQWVGGMYYDLDLSGLSNVVNSVNLFDAGHLFIVTEKGETIAHPNREYNGKKFTDYLPGAQLKTGMQRVEIDGKNYLINFTAVPSEHWYVGAVIDESIAFSTLSSLRNSSILYTLAGVIISLILLSLLIKRLMRPLGILNTAIDDIASGEGDLTKRLETDLDQEFATLAIGFNKFTEKLQYQISQSKEISSDILDGIKTIANHSSHSAEGMQSQMLEVDQLATAMNEMAATASEVAHNAQGAATAAKEADDASNEGAEVVSYTTQSINELSARIDQAVEEVTQLESATANIETILEVINEIADQTNLLALNAAIEAARAGDSGRGFAVVADEVRTLAQRTQKSTTEIRTMIEQLQSGASSVSATMGESKGKAAEAVDKSHIANQALQRISQAIQQISDMNIQIASAAEEQSLVAEEINNNMVKIKDISGEVADSAKGASHATQLQVDKVHQQEKLLNQFIV</sequence>
<evidence type="ECO:0000256" key="11">
    <source>
        <dbReference type="ARBA" id="ARBA00029447"/>
    </source>
</evidence>
<dbReference type="CDD" id="cd12913">
    <property type="entry name" value="PDC1_MCP_like"/>
    <property type="match status" value="1"/>
</dbReference>
<dbReference type="Proteomes" id="UP000184159">
    <property type="component" value="Unassembled WGS sequence"/>
</dbReference>
<dbReference type="InterPro" id="IPR029151">
    <property type="entry name" value="Sensor-like_sf"/>
</dbReference>
<dbReference type="CDD" id="cd12912">
    <property type="entry name" value="PDC2_MCP_like"/>
    <property type="match status" value="1"/>
</dbReference>
<dbReference type="SMART" id="SM00304">
    <property type="entry name" value="HAMP"/>
    <property type="match status" value="1"/>
</dbReference>
<dbReference type="InterPro" id="IPR004089">
    <property type="entry name" value="MCPsignal_dom"/>
</dbReference>
<dbReference type="Pfam" id="PF00015">
    <property type="entry name" value="MCPsignal"/>
    <property type="match status" value="1"/>
</dbReference>
<dbReference type="GO" id="GO:0043200">
    <property type="term" value="P:response to amino acid"/>
    <property type="evidence" value="ECO:0007669"/>
    <property type="project" value="UniProtKB-ARBA"/>
</dbReference>
<dbReference type="InterPro" id="IPR003660">
    <property type="entry name" value="HAMP_dom"/>
</dbReference>
<evidence type="ECO:0000256" key="10">
    <source>
        <dbReference type="ARBA" id="ARBA00023224"/>
    </source>
</evidence>
<dbReference type="SMART" id="SM00283">
    <property type="entry name" value="MA"/>
    <property type="match status" value="1"/>
</dbReference>
<evidence type="ECO:0000256" key="8">
    <source>
        <dbReference type="ARBA" id="ARBA00022989"/>
    </source>
</evidence>
<dbReference type="EMBL" id="FQUH01000004">
    <property type="protein sequence ID" value="SHE93505.1"/>
    <property type="molecule type" value="Genomic_DNA"/>
</dbReference>
<dbReference type="GO" id="GO:0005886">
    <property type="term" value="C:plasma membrane"/>
    <property type="evidence" value="ECO:0007669"/>
    <property type="project" value="UniProtKB-SubCell"/>
</dbReference>
<dbReference type="SUPFAM" id="SSF103190">
    <property type="entry name" value="Sensory domain-like"/>
    <property type="match status" value="1"/>
</dbReference>
<dbReference type="PANTHER" id="PTHR32089">
    <property type="entry name" value="METHYL-ACCEPTING CHEMOTAXIS PROTEIN MCPB"/>
    <property type="match status" value="1"/>
</dbReference>
<keyword evidence="18" id="KW-1185">Reference proteome</keyword>
<evidence type="ECO:0000256" key="12">
    <source>
        <dbReference type="PROSITE-ProRule" id="PRU00284"/>
    </source>
</evidence>
<evidence type="ECO:0000259" key="16">
    <source>
        <dbReference type="PROSITE" id="PS50885"/>
    </source>
</evidence>
<keyword evidence="3" id="KW-1003">Cell membrane</keyword>
<evidence type="ECO:0000256" key="9">
    <source>
        <dbReference type="ARBA" id="ARBA00023136"/>
    </source>
</evidence>
<protein>
    <submittedName>
        <fullName evidence="17">Methyl-accepting chemotaxis sensory transducer with Cache sensor</fullName>
    </submittedName>
</protein>
<dbReference type="CDD" id="cd11386">
    <property type="entry name" value="MCP_signal"/>
    <property type="match status" value="1"/>
</dbReference>
<evidence type="ECO:0000256" key="5">
    <source>
        <dbReference type="ARBA" id="ARBA00022500"/>
    </source>
</evidence>
<feature type="coiled-coil region" evidence="13">
    <location>
        <begin position="544"/>
        <end position="571"/>
    </location>
</feature>
<evidence type="ECO:0000256" key="7">
    <source>
        <dbReference type="ARBA" id="ARBA00022692"/>
    </source>
</evidence>
<evidence type="ECO:0000256" key="4">
    <source>
        <dbReference type="ARBA" id="ARBA00022481"/>
    </source>
</evidence>
<feature type="domain" description="Methyl-accepting transducer" evidence="15">
    <location>
        <begin position="351"/>
        <end position="587"/>
    </location>
</feature>
<keyword evidence="4" id="KW-0488">Methylation</keyword>
<keyword evidence="8 14" id="KW-1133">Transmembrane helix</keyword>
<dbReference type="PANTHER" id="PTHR32089:SF117">
    <property type="entry name" value="METHYL ACCEPTING SENSORY TRANSDUCER WITH CACHE_1 SMALL MOLECULE BINDING DOMAIN"/>
    <property type="match status" value="1"/>
</dbReference>
<dbReference type="Pfam" id="PF00672">
    <property type="entry name" value="HAMP"/>
    <property type="match status" value="1"/>
</dbReference>
<dbReference type="PROSITE" id="PS50111">
    <property type="entry name" value="CHEMOTAXIS_TRANSDUC_2"/>
    <property type="match status" value="1"/>
</dbReference>
<dbReference type="Gene3D" id="1.10.287.950">
    <property type="entry name" value="Methyl-accepting chemotaxis protein"/>
    <property type="match status" value="1"/>
</dbReference>
<feature type="transmembrane region" description="Helical" evidence="14">
    <location>
        <begin position="273"/>
        <end position="291"/>
    </location>
</feature>
<keyword evidence="5" id="KW-0145">Chemotaxis</keyword>
<evidence type="ECO:0000313" key="17">
    <source>
        <dbReference type="EMBL" id="SHE93505.1"/>
    </source>
</evidence>
<dbReference type="CDD" id="cd06225">
    <property type="entry name" value="HAMP"/>
    <property type="match status" value="1"/>
</dbReference>
<dbReference type="FunFam" id="1.10.287.950:FF:000001">
    <property type="entry name" value="Methyl-accepting chemotaxis sensory transducer"/>
    <property type="match status" value="1"/>
</dbReference>
<dbReference type="SUPFAM" id="SSF58104">
    <property type="entry name" value="Methyl-accepting chemotaxis protein (MCP) signaling domain"/>
    <property type="match status" value="1"/>
</dbReference>
<comment type="similarity">
    <text evidence="11">Belongs to the methyl-accepting chemotaxis (MCP) protein family.</text>
</comment>
<dbReference type="GO" id="GO:0006935">
    <property type="term" value="P:chemotaxis"/>
    <property type="evidence" value="ECO:0007669"/>
    <property type="project" value="UniProtKB-KW"/>
</dbReference>
<keyword evidence="7 14" id="KW-0812">Transmembrane</keyword>
<evidence type="ECO:0000313" key="18">
    <source>
        <dbReference type="Proteomes" id="UP000184159"/>
    </source>
</evidence>
<keyword evidence="9 14" id="KW-0472">Membrane</keyword>
<dbReference type="Pfam" id="PF02743">
    <property type="entry name" value="dCache_1"/>
    <property type="match status" value="1"/>
</dbReference>
<evidence type="ECO:0000259" key="15">
    <source>
        <dbReference type="PROSITE" id="PS50111"/>
    </source>
</evidence>
<dbReference type="GO" id="GO:0016597">
    <property type="term" value="F:amino acid binding"/>
    <property type="evidence" value="ECO:0007669"/>
    <property type="project" value="UniProtKB-ARBA"/>
</dbReference>
<proteinExistence type="inferred from homology"/>
<keyword evidence="13" id="KW-0175">Coiled coil</keyword>
<evidence type="ECO:0000256" key="2">
    <source>
        <dbReference type="ARBA" id="ARBA00004651"/>
    </source>
</evidence>
<dbReference type="AlphaFoldDB" id="A0A1M4XJ17"/>
<gene>
    <name evidence="17" type="ORF">SAMN02745781_01072</name>
</gene>
<dbReference type="Gene3D" id="3.30.450.20">
    <property type="entry name" value="PAS domain"/>
    <property type="match status" value="2"/>
</dbReference>
<comment type="subcellular location">
    <subcellularLocation>
        <location evidence="1">Cell inner membrane</location>
    </subcellularLocation>
    <subcellularLocation>
        <location evidence="2">Cell membrane</location>
        <topology evidence="2">Multi-pass membrane protein</topology>
    </subcellularLocation>
</comment>
<evidence type="ECO:0000256" key="13">
    <source>
        <dbReference type="SAM" id="Coils"/>
    </source>
</evidence>
<dbReference type="GO" id="GO:0007165">
    <property type="term" value="P:signal transduction"/>
    <property type="evidence" value="ECO:0007669"/>
    <property type="project" value="UniProtKB-KW"/>
</dbReference>
<keyword evidence="6" id="KW-0997">Cell inner membrane</keyword>
<accession>A0A1M4XJ17</accession>
<evidence type="ECO:0000256" key="14">
    <source>
        <dbReference type="SAM" id="Phobius"/>
    </source>
</evidence>
<dbReference type="InterPro" id="IPR033479">
    <property type="entry name" value="dCache_1"/>
</dbReference>
<name>A0A1M4XJ17_VIBGA</name>
<dbReference type="FunFam" id="3.30.450.20:FF:000048">
    <property type="entry name" value="Methyl-accepting chemotaxis protein"/>
    <property type="match status" value="1"/>
</dbReference>
<dbReference type="PROSITE" id="PS50885">
    <property type="entry name" value="HAMP"/>
    <property type="match status" value="1"/>
</dbReference>